<name>A0A517Z9X9_9PLAN</name>
<proteinExistence type="predicted"/>
<keyword evidence="2" id="KW-0812">Transmembrane</keyword>
<keyword evidence="4" id="KW-1185">Reference proteome</keyword>
<reference evidence="3 4" key="1">
    <citation type="submission" date="2019-02" db="EMBL/GenBank/DDBJ databases">
        <title>Deep-cultivation of Planctomycetes and their phenomic and genomic characterization uncovers novel biology.</title>
        <authorList>
            <person name="Wiegand S."/>
            <person name="Jogler M."/>
            <person name="Boedeker C."/>
            <person name="Pinto D."/>
            <person name="Vollmers J."/>
            <person name="Rivas-Marin E."/>
            <person name="Kohn T."/>
            <person name="Peeters S.H."/>
            <person name="Heuer A."/>
            <person name="Rast P."/>
            <person name="Oberbeckmann S."/>
            <person name="Bunk B."/>
            <person name="Jeske O."/>
            <person name="Meyerdierks A."/>
            <person name="Storesund J.E."/>
            <person name="Kallscheuer N."/>
            <person name="Luecker S."/>
            <person name="Lage O.M."/>
            <person name="Pohl T."/>
            <person name="Merkel B.J."/>
            <person name="Hornburger P."/>
            <person name="Mueller R.-W."/>
            <person name="Bruemmer F."/>
            <person name="Labrenz M."/>
            <person name="Spormann A.M."/>
            <person name="Op den Camp H."/>
            <person name="Overmann J."/>
            <person name="Amann R."/>
            <person name="Jetten M.S.M."/>
            <person name="Mascher T."/>
            <person name="Medema M.H."/>
            <person name="Devos D.P."/>
            <person name="Kaster A.-K."/>
            <person name="Ovreas L."/>
            <person name="Rohde M."/>
            <person name="Galperin M.Y."/>
            <person name="Jogler C."/>
        </authorList>
    </citation>
    <scope>NUCLEOTIDE SEQUENCE [LARGE SCALE GENOMIC DNA]</scope>
    <source>
        <strain evidence="3 4">Mal4</strain>
    </source>
</reference>
<evidence type="ECO:0000313" key="3">
    <source>
        <dbReference type="EMBL" id="QDU39295.1"/>
    </source>
</evidence>
<protein>
    <recommendedName>
        <fullName evidence="5">Zinc-ribbon domain-containing protein</fullName>
    </recommendedName>
</protein>
<dbReference type="Proteomes" id="UP000320496">
    <property type="component" value="Chromosome"/>
</dbReference>
<evidence type="ECO:0000256" key="2">
    <source>
        <dbReference type="SAM" id="Phobius"/>
    </source>
</evidence>
<evidence type="ECO:0008006" key="5">
    <source>
        <dbReference type="Google" id="ProtNLM"/>
    </source>
</evidence>
<dbReference type="RefSeq" id="WP_145370497.1">
    <property type="nucleotide sequence ID" value="NZ_CP036275.1"/>
</dbReference>
<feature type="transmembrane region" description="Helical" evidence="2">
    <location>
        <begin position="58"/>
        <end position="77"/>
    </location>
</feature>
<keyword evidence="2" id="KW-0472">Membrane</keyword>
<dbReference type="EMBL" id="CP036275">
    <property type="protein sequence ID" value="QDU39295.1"/>
    <property type="molecule type" value="Genomic_DNA"/>
</dbReference>
<keyword evidence="2" id="KW-1133">Transmembrane helix</keyword>
<feature type="region of interest" description="Disordered" evidence="1">
    <location>
        <begin position="1"/>
        <end position="20"/>
    </location>
</feature>
<accession>A0A517Z9X9</accession>
<organism evidence="3 4">
    <name type="scientific">Maioricimonas rarisocia</name>
    <dbReference type="NCBI Taxonomy" id="2528026"/>
    <lineage>
        <taxon>Bacteria</taxon>
        <taxon>Pseudomonadati</taxon>
        <taxon>Planctomycetota</taxon>
        <taxon>Planctomycetia</taxon>
        <taxon>Planctomycetales</taxon>
        <taxon>Planctomycetaceae</taxon>
        <taxon>Maioricimonas</taxon>
    </lineage>
</organism>
<evidence type="ECO:0000313" key="4">
    <source>
        <dbReference type="Proteomes" id="UP000320496"/>
    </source>
</evidence>
<dbReference type="AlphaFoldDB" id="A0A517Z9X9"/>
<dbReference type="OrthoDB" id="292190at2"/>
<sequence>MTDWDEDDWDDIPDDDDDESITLPCPACGADVYEDADVCPVCGEFIIRSSRVWDGQPAWWIGLGLLGIAAVVLVLLLV</sequence>
<evidence type="ECO:0000256" key="1">
    <source>
        <dbReference type="SAM" id="MobiDB-lite"/>
    </source>
</evidence>
<dbReference type="KEGG" id="mri:Mal4_36340"/>
<gene>
    <name evidence="3" type="ORF">Mal4_36340</name>
</gene>